<dbReference type="GO" id="GO:0008234">
    <property type="term" value="F:cysteine-type peptidase activity"/>
    <property type="evidence" value="ECO:0007669"/>
    <property type="project" value="UniProtKB-KW"/>
</dbReference>
<keyword evidence="8" id="KW-1185">Reference proteome</keyword>
<evidence type="ECO:0000256" key="3">
    <source>
        <dbReference type="ARBA" id="ARBA00022801"/>
    </source>
</evidence>
<gene>
    <name evidence="7" type="ORF">GMST_29050</name>
</gene>
<feature type="compositionally biased region" description="Pro residues" evidence="5">
    <location>
        <begin position="105"/>
        <end position="114"/>
    </location>
</feature>
<dbReference type="Pfam" id="PF00877">
    <property type="entry name" value="NLPC_P60"/>
    <property type="match status" value="1"/>
</dbReference>
<feature type="region of interest" description="Disordered" evidence="5">
    <location>
        <begin position="1"/>
        <end position="24"/>
    </location>
</feature>
<evidence type="ECO:0000256" key="2">
    <source>
        <dbReference type="ARBA" id="ARBA00022670"/>
    </source>
</evidence>
<comment type="caution">
    <text evidence="7">The sequence shown here is derived from an EMBL/GenBank/DDBJ whole genome shotgun (WGS) entry which is preliminary data.</text>
</comment>
<feature type="region of interest" description="Disordered" evidence="5">
    <location>
        <begin position="100"/>
        <end position="131"/>
    </location>
</feature>
<name>A0A6V8MKP4_9BACT</name>
<dbReference type="Gene3D" id="3.90.1720.10">
    <property type="entry name" value="endopeptidase domain like (from Nostoc punctiforme)"/>
    <property type="match status" value="1"/>
</dbReference>
<organism evidence="7 8">
    <name type="scientific">Geomonas silvestris</name>
    <dbReference type="NCBI Taxonomy" id="2740184"/>
    <lineage>
        <taxon>Bacteria</taxon>
        <taxon>Pseudomonadati</taxon>
        <taxon>Thermodesulfobacteriota</taxon>
        <taxon>Desulfuromonadia</taxon>
        <taxon>Geobacterales</taxon>
        <taxon>Geobacteraceae</taxon>
        <taxon>Geomonas</taxon>
    </lineage>
</organism>
<reference evidence="8" key="1">
    <citation type="submission" date="2020-06" db="EMBL/GenBank/DDBJ databases">
        <title>Draft genomic sequence of Geomonas sp. Red330.</title>
        <authorList>
            <person name="Itoh H."/>
            <person name="Zhenxing X."/>
            <person name="Ushijima N."/>
            <person name="Masuda Y."/>
            <person name="Shiratori Y."/>
            <person name="Senoo K."/>
        </authorList>
    </citation>
    <scope>NUCLEOTIDE SEQUENCE [LARGE SCALE GENOMIC DNA]</scope>
    <source>
        <strain evidence="8">Red330</strain>
    </source>
</reference>
<evidence type="ECO:0000256" key="4">
    <source>
        <dbReference type="ARBA" id="ARBA00022807"/>
    </source>
</evidence>
<dbReference type="Proteomes" id="UP000556026">
    <property type="component" value="Unassembled WGS sequence"/>
</dbReference>
<evidence type="ECO:0000313" key="7">
    <source>
        <dbReference type="EMBL" id="GFO60580.1"/>
    </source>
</evidence>
<evidence type="ECO:0000313" key="8">
    <source>
        <dbReference type="Proteomes" id="UP000556026"/>
    </source>
</evidence>
<keyword evidence="2" id="KW-0645">Protease</keyword>
<sequence length="259" mass="26977">MSISSLQLPALPTSLPEPGTARKHHETAVSFDALLGSLHDSTPHSSPANQQAAADLFRIEMMQRSLALAGPVEAESAPPASGLPSLAGLFASAASWTGAEIPLPGQSPRPPLALPPQQTGETGAPAAAAPASAGAGTGVAAAIESTAERFLGIPYRFGGEGATGIDCSSFVQQVFREHRIELPRTAREQIHLGSEVAPGELKKGDLVFFHTYASYPSHVGIYLGEGKMIHASSGKGEVTVSDLNSDYYRSRFIGAKRLV</sequence>
<dbReference type="RefSeq" id="WP_183355395.1">
    <property type="nucleotide sequence ID" value="NZ_BLXX01000009.1"/>
</dbReference>
<dbReference type="AlphaFoldDB" id="A0A6V8MKP4"/>
<dbReference type="EMBL" id="BLXX01000009">
    <property type="protein sequence ID" value="GFO60580.1"/>
    <property type="molecule type" value="Genomic_DNA"/>
</dbReference>
<accession>A0A6V8MKP4</accession>
<dbReference type="PANTHER" id="PTHR47053:SF4">
    <property type="entry name" value="ENDOPEPTIDASE LYTE-RELATED"/>
    <property type="match status" value="1"/>
</dbReference>
<evidence type="ECO:0000259" key="6">
    <source>
        <dbReference type="PROSITE" id="PS51935"/>
    </source>
</evidence>
<comment type="similarity">
    <text evidence="1">Belongs to the peptidase C40 family.</text>
</comment>
<dbReference type="InterPro" id="IPR051202">
    <property type="entry name" value="Peptidase_C40"/>
</dbReference>
<keyword evidence="4" id="KW-0788">Thiol protease</keyword>
<dbReference type="SUPFAM" id="SSF54001">
    <property type="entry name" value="Cysteine proteinases"/>
    <property type="match status" value="1"/>
</dbReference>
<dbReference type="PROSITE" id="PS51935">
    <property type="entry name" value="NLPC_P60"/>
    <property type="match status" value="1"/>
</dbReference>
<feature type="compositionally biased region" description="Low complexity" evidence="5">
    <location>
        <begin position="119"/>
        <end position="131"/>
    </location>
</feature>
<dbReference type="InterPro" id="IPR000064">
    <property type="entry name" value="NLP_P60_dom"/>
</dbReference>
<dbReference type="InterPro" id="IPR038765">
    <property type="entry name" value="Papain-like_cys_pep_sf"/>
</dbReference>
<dbReference type="GO" id="GO:0006508">
    <property type="term" value="P:proteolysis"/>
    <property type="evidence" value="ECO:0007669"/>
    <property type="project" value="UniProtKB-KW"/>
</dbReference>
<dbReference type="PANTHER" id="PTHR47053">
    <property type="entry name" value="MUREIN DD-ENDOPEPTIDASE MEPH-RELATED"/>
    <property type="match status" value="1"/>
</dbReference>
<evidence type="ECO:0000256" key="5">
    <source>
        <dbReference type="SAM" id="MobiDB-lite"/>
    </source>
</evidence>
<proteinExistence type="inferred from homology"/>
<evidence type="ECO:0000256" key="1">
    <source>
        <dbReference type="ARBA" id="ARBA00007074"/>
    </source>
</evidence>
<keyword evidence="3" id="KW-0378">Hydrolase</keyword>
<protein>
    <recommendedName>
        <fullName evidence="6">NlpC/P60 domain-containing protein</fullName>
    </recommendedName>
</protein>
<feature type="domain" description="NlpC/P60" evidence="6">
    <location>
        <begin position="136"/>
        <end position="259"/>
    </location>
</feature>